<accession>A0A2G8TK85</accession>
<name>A0A2G8TK85_9BURK</name>
<organism evidence="1 2">
    <name type="scientific">Massilia eurypsychrophila</name>
    <dbReference type="NCBI Taxonomy" id="1485217"/>
    <lineage>
        <taxon>Bacteria</taxon>
        <taxon>Pseudomonadati</taxon>
        <taxon>Pseudomonadota</taxon>
        <taxon>Betaproteobacteria</taxon>
        <taxon>Burkholderiales</taxon>
        <taxon>Oxalobacteraceae</taxon>
        <taxon>Telluria group</taxon>
        <taxon>Massilia</taxon>
    </lineage>
</organism>
<sequence length="256" mass="28697">MWASDRLCTDRGRDEPCLPVQRHSARPWARRGNCDQRLRTHRRHRRPHCRQRFRVRRHRASGRHLPGRDVIRAGGHQRQRPHYRHRRARRRQLRRFIYDSKARTPLQDLGTLGGNTIPRAINDAGTVVGWSFIPAGVLHAIIYSGGTLRELGTFDATTTSEAIDINASGQVAVNALGPDSVRRGFFYDGTTMHPLGDNTETAAVNAGGQVVGWYSAPDPRAMLWTREGGLVDLNTRLHNPPAGVRVLYGLAISDTG</sequence>
<dbReference type="AlphaFoldDB" id="A0A2G8TK85"/>
<comment type="caution">
    <text evidence="1">The sequence shown here is derived from an EMBL/GenBank/DDBJ whole genome shotgun (WGS) entry which is preliminary data.</text>
</comment>
<dbReference type="Proteomes" id="UP000230390">
    <property type="component" value="Unassembled WGS sequence"/>
</dbReference>
<evidence type="ECO:0000313" key="2">
    <source>
        <dbReference type="Proteomes" id="UP000230390"/>
    </source>
</evidence>
<dbReference type="NCBIfam" id="TIGR02913">
    <property type="entry name" value="HAF_rpt"/>
    <property type="match status" value="1"/>
</dbReference>
<reference evidence="1 2" key="1">
    <citation type="submission" date="2017-10" db="EMBL/GenBank/DDBJ databases">
        <title>Massilia psychrophilum sp. nov., a novel purple-pigmented bacterium isolated from Tianshan glacier, Xinjiang Municipality, China.</title>
        <authorList>
            <person name="Wang H."/>
        </authorList>
    </citation>
    <scope>NUCLEOTIDE SEQUENCE [LARGE SCALE GENOMIC DNA]</scope>
    <source>
        <strain evidence="1 2">JCM 30074</strain>
    </source>
</reference>
<keyword evidence="2" id="KW-1185">Reference proteome</keyword>
<dbReference type="EMBL" id="PDOC01000003">
    <property type="protein sequence ID" value="PIL46028.1"/>
    <property type="molecule type" value="Genomic_DNA"/>
</dbReference>
<evidence type="ECO:0008006" key="3">
    <source>
        <dbReference type="Google" id="ProtNLM"/>
    </source>
</evidence>
<dbReference type="InterPro" id="IPR014262">
    <property type="entry name" value="HAF_rpt"/>
</dbReference>
<proteinExistence type="predicted"/>
<protein>
    <recommendedName>
        <fullName evidence="3">HAF repeat-containing protein</fullName>
    </recommendedName>
</protein>
<evidence type="ECO:0000313" key="1">
    <source>
        <dbReference type="EMBL" id="PIL46028.1"/>
    </source>
</evidence>
<gene>
    <name evidence="1" type="ORF">CR105_07565</name>
</gene>